<feature type="region of interest" description="Disordered" evidence="1">
    <location>
        <begin position="1"/>
        <end position="93"/>
    </location>
</feature>
<feature type="domain" description="UDENN" evidence="2">
    <location>
        <begin position="205"/>
        <end position="618"/>
    </location>
</feature>
<dbReference type="GeneID" id="20660466"/>
<evidence type="ECO:0000313" key="4">
    <source>
        <dbReference type="Proteomes" id="UP000002640"/>
    </source>
</evidence>
<dbReference type="InterPro" id="IPR051942">
    <property type="entry name" value="DENN_domain_containing_2"/>
</dbReference>
<dbReference type="InterPro" id="IPR001194">
    <property type="entry name" value="cDENN_dom"/>
</dbReference>
<dbReference type="RefSeq" id="XP_009535098.1">
    <property type="nucleotide sequence ID" value="XM_009536803.1"/>
</dbReference>
<dbReference type="InterPro" id="IPR043153">
    <property type="entry name" value="DENN_C"/>
</dbReference>
<dbReference type="PANTHER" id="PTHR15288">
    <property type="entry name" value="DENN DOMAIN-CONTAINING PROTEIN 2"/>
    <property type="match status" value="1"/>
</dbReference>
<dbReference type="PANTHER" id="PTHR15288:SF0">
    <property type="entry name" value="UDENN DOMAIN-CONTAINING PROTEIN"/>
    <property type="match status" value="1"/>
</dbReference>
<dbReference type="InParanoid" id="G5A3S3"/>
<dbReference type="PROSITE" id="PS50211">
    <property type="entry name" value="DENN"/>
    <property type="match status" value="1"/>
</dbReference>
<dbReference type="EMBL" id="JH159159">
    <property type="protein sequence ID" value="EGZ10237.1"/>
    <property type="molecule type" value="Genomic_DNA"/>
</dbReference>
<dbReference type="SMR" id="G5A3S3"/>
<organism evidence="3 4">
    <name type="scientific">Phytophthora sojae (strain P6497)</name>
    <name type="common">Soybean stem and root rot agent</name>
    <name type="synonym">Phytophthora megasperma f. sp. glycines</name>
    <dbReference type="NCBI Taxonomy" id="1094619"/>
    <lineage>
        <taxon>Eukaryota</taxon>
        <taxon>Sar</taxon>
        <taxon>Stramenopiles</taxon>
        <taxon>Oomycota</taxon>
        <taxon>Peronosporomycetes</taxon>
        <taxon>Peronosporales</taxon>
        <taxon>Peronosporaceae</taxon>
        <taxon>Phytophthora</taxon>
    </lineage>
</organism>
<dbReference type="OMA" id="KGTCILY"/>
<gene>
    <name evidence="3" type="ORF">PHYSODRAFT_522027</name>
</gene>
<dbReference type="STRING" id="1094619.G5A3S3"/>
<evidence type="ECO:0000259" key="2">
    <source>
        <dbReference type="PROSITE" id="PS50211"/>
    </source>
</evidence>
<dbReference type="Gene3D" id="3.30.450.200">
    <property type="match status" value="1"/>
</dbReference>
<dbReference type="Proteomes" id="UP000002640">
    <property type="component" value="Unassembled WGS sequence"/>
</dbReference>
<evidence type="ECO:0000256" key="1">
    <source>
        <dbReference type="SAM" id="MobiDB-lite"/>
    </source>
</evidence>
<dbReference type="InterPro" id="IPR037516">
    <property type="entry name" value="Tripartite_DENN"/>
</dbReference>
<dbReference type="Pfam" id="PF02141">
    <property type="entry name" value="DENN"/>
    <property type="match status" value="1"/>
</dbReference>
<name>G5A3S3_PHYSP</name>
<proteinExistence type="predicted"/>
<dbReference type="KEGG" id="psoj:PHYSODRAFT_522027"/>
<keyword evidence="4" id="KW-1185">Reference proteome</keyword>
<evidence type="ECO:0000313" key="3">
    <source>
        <dbReference type="EMBL" id="EGZ10237.1"/>
    </source>
</evidence>
<sequence length="740" mass="81389">MSDSEEDSGSVGRQKSIFSGMGRVKQINHLREKWSPKPKSPLPDRAFVESPPSSPWSRRPSPDKYAQGPYAGDSGRRTPHRGQSVNGSPRRQPVVTVVDMERYLAINTWLEHNGINVAQINTSPDKRDNSKEYGLFDDMYSSLDVLENSLMSELAYLNYSRGEDQKPSDTLSLSSPALFDYLVVIAPDMVDVTIRNFWSLRENVFEATVAFAHPPESQFRAESLEHFCFPTGIKAVNANAGTNVEKLSEAHSTSSSLSSQEGEFFVLMISGGGVQGQSVQYAMCMKGTVQVRDGSGDGKFLLLPICYCMIAQIPFIPFFRAVLQGLLDNLRNELEAHGCSGSQSLTSIVTDKHAGYIDDTLQNLKSIPLPDKGLSVSVNVFPSPSPELILTRPHKENDADEKVALLLQWALPSLLSRVSVDRLLQILSLLLVEMKFIVVSDEIPLLSAATLGLASLLHPLGWAGPLISVLPPSMHEYMEAPVPLICGVDELPRDFECSKGTCILYLTESRVQLHIEDARSFEALQMPEVENLSCDLTRFTKEMLGRVTGSFRDNVTPLSTHLVIHRVRRHIEHLISVCANGNSELYANERRFVNVFMKTQMYQKYMDDQPVAAPTDQSNHQVLSDQPAVVEAPMTLSSVNTQHDGLKSAASVLFQIALAGVSTLPRSSSRTSIASKAATDSETDAQNPEVLELPVFDEPDPGSVKLSSAASSPTGKLFFSFFTTTNCLAYLPVNADLLFS</sequence>
<dbReference type="AlphaFoldDB" id="G5A3S3"/>
<reference evidence="3 4" key="1">
    <citation type="journal article" date="2006" name="Science">
        <title>Phytophthora genome sequences uncover evolutionary origins and mechanisms of pathogenesis.</title>
        <authorList>
            <person name="Tyler B.M."/>
            <person name="Tripathy S."/>
            <person name="Zhang X."/>
            <person name="Dehal P."/>
            <person name="Jiang R.H."/>
            <person name="Aerts A."/>
            <person name="Arredondo F.D."/>
            <person name="Baxter L."/>
            <person name="Bensasson D."/>
            <person name="Beynon J.L."/>
            <person name="Chapman J."/>
            <person name="Damasceno C.M."/>
            <person name="Dorrance A.E."/>
            <person name="Dou D."/>
            <person name="Dickerman A.W."/>
            <person name="Dubchak I.L."/>
            <person name="Garbelotto M."/>
            <person name="Gijzen M."/>
            <person name="Gordon S.G."/>
            <person name="Govers F."/>
            <person name="Grunwald N.J."/>
            <person name="Huang W."/>
            <person name="Ivors K.L."/>
            <person name="Jones R.W."/>
            <person name="Kamoun S."/>
            <person name="Krampis K."/>
            <person name="Lamour K.H."/>
            <person name="Lee M.K."/>
            <person name="McDonald W.H."/>
            <person name="Medina M."/>
            <person name="Meijer H.J."/>
            <person name="Nordberg E.K."/>
            <person name="Maclean D.J."/>
            <person name="Ospina-Giraldo M.D."/>
            <person name="Morris P.F."/>
            <person name="Phuntumart V."/>
            <person name="Putnam N.H."/>
            <person name="Rash S."/>
            <person name="Rose J.K."/>
            <person name="Sakihama Y."/>
            <person name="Salamov A.A."/>
            <person name="Savidor A."/>
            <person name="Scheuring C.F."/>
            <person name="Smith B.M."/>
            <person name="Sobral B.W."/>
            <person name="Terry A."/>
            <person name="Torto-Alalibo T.A."/>
            <person name="Win J."/>
            <person name="Xu Z."/>
            <person name="Zhang H."/>
            <person name="Grigoriev I.V."/>
            <person name="Rokhsar D.S."/>
            <person name="Boore J.L."/>
        </authorList>
    </citation>
    <scope>NUCLEOTIDE SEQUENCE [LARGE SCALE GENOMIC DNA]</scope>
    <source>
        <strain evidence="3 4">P6497</strain>
    </source>
</reference>
<dbReference type="SMART" id="SM00799">
    <property type="entry name" value="DENN"/>
    <property type="match status" value="1"/>
</dbReference>
<dbReference type="Gene3D" id="3.40.50.11500">
    <property type="match status" value="1"/>
</dbReference>
<accession>G5A3S3</accession>
<protein>
    <recommendedName>
        <fullName evidence="2">UDENN domain-containing protein</fullName>
    </recommendedName>
</protein>